<sequence length="81" mass="8557">MPYEPPQTTQSGVAWSLTCRYGTVSAVQVDLSIVIGDSATEADGDAALQELVNLITGDSQFSQITAQKAYTSSETQAMQPS</sequence>
<name>A0ABT3U4D4_9ACTN</name>
<dbReference type="RefSeq" id="WP_266605753.1">
    <property type="nucleotide sequence ID" value="NZ_JAPHNL010000335.1"/>
</dbReference>
<proteinExistence type="predicted"/>
<gene>
    <name evidence="1" type="ORF">OFY01_31470</name>
</gene>
<keyword evidence="2" id="KW-1185">Reference proteome</keyword>
<protein>
    <submittedName>
        <fullName evidence="1">Uncharacterized protein</fullName>
    </submittedName>
</protein>
<accession>A0ABT3U4D4</accession>
<evidence type="ECO:0000313" key="2">
    <source>
        <dbReference type="Proteomes" id="UP001163064"/>
    </source>
</evidence>
<comment type="caution">
    <text evidence="1">The sequence shown here is derived from an EMBL/GenBank/DDBJ whole genome shotgun (WGS) entry which is preliminary data.</text>
</comment>
<evidence type="ECO:0000313" key="1">
    <source>
        <dbReference type="EMBL" id="MCX3064194.1"/>
    </source>
</evidence>
<dbReference type="Proteomes" id="UP001163064">
    <property type="component" value="Unassembled WGS sequence"/>
</dbReference>
<organism evidence="1 2">
    <name type="scientific">Streptomyces beihaiensis</name>
    <dbReference type="NCBI Taxonomy" id="2984495"/>
    <lineage>
        <taxon>Bacteria</taxon>
        <taxon>Bacillati</taxon>
        <taxon>Actinomycetota</taxon>
        <taxon>Actinomycetes</taxon>
        <taxon>Kitasatosporales</taxon>
        <taxon>Streptomycetaceae</taxon>
        <taxon>Streptomyces</taxon>
    </lineage>
</organism>
<reference evidence="1" key="1">
    <citation type="submission" date="2022-10" db="EMBL/GenBank/DDBJ databases">
        <title>Streptomyces beihaiensis sp. nov., a chitin degrading actinobacterium, isolated from shrimp pond soil.</title>
        <authorList>
            <person name="Xie J."/>
            <person name="Shen N."/>
        </authorList>
    </citation>
    <scope>NUCLEOTIDE SEQUENCE</scope>
    <source>
        <strain evidence="1">GXMU-J5</strain>
    </source>
</reference>
<dbReference type="EMBL" id="JAPHNL010000335">
    <property type="protein sequence ID" value="MCX3064194.1"/>
    <property type="molecule type" value="Genomic_DNA"/>
</dbReference>